<comment type="caution">
    <text evidence="1">The sequence shown here is derived from an EMBL/GenBank/DDBJ whole genome shotgun (WGS) entry which is preliminary data.</text>
</comment>
<dbReference type="EMBL" id="JBEUSY010000132">
    <property type="protein sequence ID" value="KAL1244851.1"/>
    <property type="molecule type" value="Genomic_DNA"/>
</dbReference>
<name>A0ABR3KW39_TRISP</name>
<sequence>MVILFSTQSVYSRVRVKFLHSFAECKKKPSSIRLKIFNFPTLQKTRNRRPYRRRISNCAYLSICLTSFTTHCTHFQKIKWKELVTVRIRRINFLPTAAQVFCLFEPEPPLTSAPMRIENWTDAQWMFRL</sequence>
<keyword evidence="2" id="KW-1185">Reference proteome</keyword>
<organism evidence="1 2">
    <name type="scientific">Trichinella spiralis</name>
    <name type="common">Trichina worm</name>
    <dbReference type="NCBI Taxonomy" id="6334"/>
    <lineage>
        <taxon>Eukaryota</taxon>
        <taxon>Metazoa</taxon>
        <taxon>Ecdysozoa</taxon>
        <taxon>Nematoda</taxon>
        <taxon>Enoplea</taxon>
        <taxon>Dorylaimia</taxon>
        <taxon>Trichinellida</taxon>
        <taxon>Trichinellidae</taxon>
        <taxon>Trichinella</taxon>
    </lineage>
</organism>
<reference evidence="1 2" key="1">
    <citation type="submission" date="2024-07" db="EMBL/GenBank/DDBJ databases">
        <title>Enhanced genomic and transcriptomic resources for Trichinella pseudospiralis and T. spiralis underpin the discovery of pronounced molecular differences between stages and species.</title>
        <authorList>
            <person name="Pasi K.K."/>
            <person name="La Rosa G."/>
            <person name="Gomez-Morales M.A."/>
            <person name="Tosini F."/>
            <person name="Sumanam S."/>
            <person name="Young N.D."/>
            <person name="Chang B.C."/>
            <person name="Robin G.B."/>
        </authorList>
    </citation>
    <scope>NUCLEOTIDE SEQUENCE [LARGE SCALE GENOMIC DNA]</scope>
    <source>
        <strain evidence="1">ISS534</strain>
    </source>
</reference>
<dbReference type="Proteomes" id="UP001558632">
    <property type="component" value="Unassembled WGS sequence"/>
</dbReference>
<evidence type="ECO:0000313" key="1">
    <source>
        <dbReference type="EMBL" id="KAL1244851.1"/>
    </source>
</evidence>
<evidence type="ECO:0000313" key="2">
    <source>
        <dbReference type="Proteomes" id="UP001558632"/>
    </source>
</evidence>
<accession>A0ABR3KW39</accession>
<protein>
    <submittedName>
        <fullName evidence="1">Armadillo repeat-containing protein</fullName>
    </submittedName>
</protein>
<gene>
    <name evidence="1" type="ORF">TSPI_06081</name>
</gene>
<proteinExistence type="predicted"/>